<dbReference type="InterPro" id="IPR002155">
    <property type="entry name" value="Thiolase"/>
</dbReference>
<feature type="domain" description="Thiolase N-terminal" evidence="6">
    <location>
        <begin position="5"/>
        <end position="262"/>
    </location>
</feature>
<dbReference type="Pfam" id="PF00108">
    <property type="entry name" value="Thiolase_N"/>
    <property type="match status" value="1"/>
</dbReference>
<dbReference type="InterPro" id="IPR020616">
    <property type="entry name" value="Thiolase_N"/>
</dbReference>
<dbReference type="STRING" id="1121409.SAMN02745124_02281"/>
<dbReference type="RefSeq" id="WP_073376085.1">
    <property type="nucleotide sequence ID" value="NZ_FQXS01000012.1"/>
</dbReference>
<proteinExistence type="inferred from homology"/>
<feature type="active site" description="Proton acceptor" evidence="4">
    <location>
        <position position="349"/>
    </location>
</feature>
<accession>A0A1M5WG40</accession>
<dbReference type="InterPro" id="IPR016039">
    <property type="entry name" value="Thiolase-like"/>
</dbReference>
<dbReference type="EMBL" id="FQXS01000012">
    <property type="protein sequence ID" value="SHH86213.1"/>
    <property type="molecule type" value="Genomic_DNA"/>
</dbReference>
<dbReference type="GO" id="GO:0003988">
    <property type="term" value="F:acetyl-CoA C-acyltransferase activity"/>
    <property type="evidence" value="ECO:0007669"/>
    <property type="project" value="UniProtKB-ARBA"/>
</dbReference>
<evidence type="ECO:0000313" key="9">
    <source>
        <dbReference type="Proteomes" id="UP000184139"/>
    </source>
</evidence>
<feature type="active site" description="Acyl-thioester intermediate" evidence="4">
    <location>
        <position position="88"/>
    </location>
</feature>
<evidence type="ECO:0000256" key="1">
    <source>
        <dbReference type="ARBA" id="ARBA00010982"/>
    </source>
</evidence>
<evidence type="ECO:0000313" key="8">
    <source>
        <dbReference type="EMBL" id="SHH86213.1"/>
    </source>
</evidence>
<dbReference type="OrthoDB" id="4565318at2"/>
<dbReference type="PANTHER" id="PTHR18919">
    <property type="entry name" value="ACETYL-COA C-ACYLTRANSFERASE"/>
    <property type="match status" value="1"/>
</dbReference>
<dbReference type="Pfam" id="PF02803">
    <property type="entry name" value="Thiolase_C"/>
    <property type="match status" value="1"/>
</dbReference>
<evidence type="ECO:0000256" key="2">
    <source>
        <dbReference type="ARBA" id="ARBA00022679"/>
    </source>
</evidence>
<keyword evidence="3 5" id="KW-0012">Acyltransferase</keyword>
<dbReference type="PROSITE" id="PS00099">
    <property type="entry name" value="THIOLASE_3"/>
    <property type="match status" value="1"/>
</dbReference>
<gene>
    <name evidence="8" type="ORF">SAMN02745124_02281</name>
</gene>
<dbReference type="PROSITE" id="PS00737">
    <property type="entry name" value="THIOLASE_2"/>
    <property type="match status" value="1"/>
</dbReference>
<dbReference type="FunFam" id="3.40.47.10:FF:000010">
    <property type="entry name" value="Acetyl-CoA acetyltransferase (Thiolase)"/>
    <property type="match status" value="1"/>
</dbReference>
<organism evidence="8 9">
    <name type="scientific">Desulfofustis glycolicus DSM 9705</name>
    <dbReference type="NCBI Taxonomy" id="1121409"/>
    <lineage>
        <taxon>Bacteria</taxon>
        <taxon>Pseudomonadati</taxon>
        <taxon>Thermodesulfobacteriota</taxon>
        <taxon>Desulfobulbia</taxon>
        <taxon>Desulfobulbales</taxon>
        <taxon>Desulfocapsaceae</taxon>
        <taxon>Desulfofustis</taxon>
    </lineage>
</organism>
<dbReference type="PROSITE" id="PS00098">
    <property type="entry name" value="THIOLASE_1"/>
    <property type="match status" value="1"/>
</dbReference>
<dbReference type="NCBIfam" id="TIGR01930">
    <property type="entry name" value="AcCoA-C-Actrans"/>
    <property type="match status" value="1"/>
</dbReference>
<sequence length="392" mass="41656">MNTAVIVSAVRTPLGSFGGTLSTVGATDLGAHVIREAIARAGIEQQVVDECIMGMVLPCGYGQNPAKQAAIKAGLPEEMEALTINKVCGSSLKSVMLAAQAIQCGDADVVVAGGMENMSMAPYYLEKARWGQRMGHGTLKDHMINDGLWDMVNDFHMGMSNEFISERWHVSREDQDRFAEQSYARALQALGDGRFSDEIAPVPVPQRKTKEPVWFSVDECPTETSFATLSKMRPAFTKDGVGTAGNASIISDGAAALVVMSEARATELGCQVLARIGAQASHGIELKYILMAPIHAIPKVLKKEGVGIENVDLFEINEAFSGASTAINRVLALDPQKVNVNGGSVALGHPIGASGARVLTTLLHEMIRRDVRRGVASLCLGGGEAVALVVNR</sequence>
<dbReference type="InterPro" id="IPR020610">
    <property type="entry name" value="Thiolase_AS"/>
</dbReference>
<dbReference type="InterPro" id="IPR020617">
    <property type="entry name" value="Thiolase_C"/>
</dbReference>
<dbReference type="AlphaFoldDB" id="A0A1M5WG40"/>
<dbReference type="CDD" id="cd00751">
    <property type="entry name" value="thiolase"/>
    <property type="match status" value="1"/>
</dbReference>
<evidence type="ECO:0000259" key="7">
    <source>
        <dbReference type="Pfam" id="PF02803"/>
    </source>
</evidence>
<feature type="domain" description="Thiolase C-terminal" evidence="7">
    <location>
        <begin position="271"/>
        <end position="391"/>
    </location>
</feature>
<dbReference type="InterPro" id="IPR020613">
    <property type="entry name" value="Thiolase_CS"/>
</dbReference>
<evidence type="ECO:0000256" key="4">
    <source>
        <dbReference type="PIRSR" id="PIRSR000429-1"/>
    </source>
</evidence>
<feature type="active site" description="Proton acceptor" evidence="4">
    <location>
        <position position="379"/>
    </location>
</feature>
<dbReference type="InterPro" id="IPR020615">
    <property type="entry name" value="Thiolase_acyl_enz_int_AS"/>
</dbReference>
<keyword evidence="2 5" id="KW-0808">Transferase</keyword>
<evidence type="ECO:0000256" key="5">
    <source>
        <dbReference type="RuleBase" id="RU003557"/>
    </source>
</evidence>
<dbReference type="PIRSF" id="PIRSF000429">
    <property type="entry name" value="Ac-CoA_Ac_transf"/>
    <property type="match status" value="1"/>
</dbReference>
<dbReference type="SUPFAM" id="SSF53901">
    <property type="entry name" value="Thiolase-like"/>
    <property type="match status" value="2"/>
</dbReference>
<reference evidence="8 9" key="1">
    <citation type="submission" date="2016-11" db="EMBL/GenBank/DDBJ databases">
        <authorList>
            <person name="Jaros S."/>
            <person name="Januszkiewicz K."/>
            <person name="Wedrychowicz H."/>
        </authorList>
    </citation>
    <scope>NUCLEOTIDE SEQUENCE [LARGE SCALE GENOMIC DNA]</scope>
    <source>
        <strain evidence="8 9">DSM 9705</strain>
    </source>
</reference>
<evidence type="ECO:0000259" key="6">
    <source>
        <dbReference type="Pfam" id="PF00108"/>
    </source>
</evidence>
<dbReference type="PANTHER" id="PTHR18919:SF107">
    <property type="entry name" value="ACETYL-COA ACETYLTRANSFERASE, CYTOSOLIC"/>
    <property type="match status" value="1"/>
</dbReference>
<name>A0A1M5WG40_9BACT</name>
<protein>
    <submittedName>
        <fullName evidence="8">Acetyl-CoA C-acetyltransferase</fullName>
    </submittedName>
</protein>
<comment type="similarity">
    <text evidence="1 5">Belongs to the thiolase-like superfamily. Thiolase family.</text>
</comment>
<evidence type="ECO:0000256" key="3">
    <source>
        <dbReference type="ARBA" id="ARBA00023315"/>
    </source>
</evidence>
<dbReference type="Gene3D" id="3.40.47.10">
    <property type="match status" value="2"/>
</dbReference>
<dbReference type="Proteomes" id="UP000184139">
    <property type="component" value="Unassembled WGS sequence"/>
</dbReference>
<keyword evidence="9" id="KW-1185">Reference proteome</keyword>